<dbReference type="AlphaFoldDB" id="A0A4S8KQG6"/>
<dbReference type="EMBL" id="ML180292">
    <property type="protein sequence ID" value="THU77966.1"/>
    <property type="molecule type" value="Genomic_DNA"/>
</dbReference>
<name>A0A4S8KQG6_DENBC</name>
<protein>
    <submittedName>
        <fullName evidence="1">Uncharacterized protein</fullName>
    </submittedName>
</protein>
<evidence type="ECO:0000313" key="1">
    <source>
        <dbReference type="EMBL" id="THU77966.1"/>
    </source>
</evidence>
<gene>
    <name evidence="1" type="ORF">K435DRAFT_889647</name>
</gene>
<reference evidence="1 2" key="1">
    <citation type="journal article" date="2019" name="Nat. Ecol. Evol.">
        <title>Megaphylogeny resolves global patterns of mushroom evolution.</title>
        <authorList>
            <person name="Varga T."/>
            <person name="Krizsan K."/>
            <person name="Foldi C."/>
            <person name="Dima B."/>
            <person name="Sanchez-Garcia M."/>
            <person name="Sanchez-Ramirez S."/>
            <person name="Szollosi G.J."/>
            <person name="Szarkandi J.G."/>
            <person name="Papp V."/>
            <person name="Albert L."/>
            <person name="Andreopoulos W."/>
            <person name="Angelini C."/>
            <person name="Antonin V."/>
            <person name="Barry K.W."/>
            <person name="Bougher N.L."/>
            <person name="Buchanan P."/>
            <person name="Buyck B."/>
            <person name="Bense V."/>
            <person name="Catcheside P."/>
            <person name="Chovatia M."/>
            <person name="Cooper J."/>
            <person name="Damon W."/>
            <person name="Desjardin D."/>
            <person name="Finy P."/>
            <person name="Geml J."/>
            <person name="Haridas S."/>
            <person name="Hughes K."/>
            <person name="Justo A."/>
            <person name="Karasinski D."/>
            <person name="Kautmanova I."/>
            <person name="Kiss B."/>
            <person name="Kocsube S."/>
            <person name="Kotiranta H."/>
            <person name="LaButti K.M."/>
            <person name="Lechner B.E."/>
            <person name="Liimatainen K."/>
            <person name="Lipzen A."/>
            <person name="Lukacs Z."/>
            <person name="Mihaltcheva S."/>
            <person name="Morgado L.N."/>
            <person name="Niskanen T."/>
            <person name="Noordeloos M.E."/>
            <person name="Ohm R.A."/>
            <person name="Ortiz-Santana B."/>
            <person name="Ovrebo C."/>
            <person name="Racz N."/>
            <person name="Riley R."/>
            <person name="Savchenko A."/>
            <person name="Shiryaev A."/>
            <person name="Soop K."/>
            <person name="Spirin V."/>
            <person name="Szebenyi C."/>
            <person name="Tomsovsky M."/>
            <person name="Tulloss R.E."/>
            <person name="Uehling J."/>
            <person name="Grigoriev I.V."/>
            <person name="Vagvolgyi C."/>
            <person name="Papp T."/>
            <person name="Martin F.M."/>
            <person name="Miettinen O."/>
            <person name="Hibbett D.S."/>
            <person name="Nagy L.G."/>
        </authorList>
    </citation>
    <scope>NUCLEOTIDE SEQUENCE [LARGE SCALE GENOMIC DNA]</scope>
    <source>
        <strain evidence="1 2">CBS 962.96</strain>
    </source>
</reference>
<dbReference type="OrthoDB" id="2750672at2759"/>
<proteinExistence type="predicted"/>
<sequence length="55" mass="6197">AGGSTIPESKDGSNDFLRDIWLPRPPICAGNHDRDSAIKCIEQREVGCVWEVFYF</sequence>
<evidence type="ECO:0000313" key="2">
    <source>
        <dbReference type="Proteomes" id="UP000297245"/>
    </source>
</evidence>
<organism evidence="1 2">
    <name type="scientific">Dendrothele bispora (strain CBS 962.96)</name>
    <dbReference type="NCBI Taxonomy" id="1314807"/>
    <lineage>
        <taxon>Eukaryota</taxon>
        <taxon>Fungi</taxon>
        <taxon>Dikarya</taxon>
        <taxon>Basidiomycota</taxon>
        <taxon>Agaricomycotina</taxon>
        <taxon>Agaricomycetes</taxon>
        <taxon>Agaricomycetidae</taxon>
        <taxon>Agaricales</taxon>
        <taxon>Agaricales incertae sedis</taxon>
        <taxon>Dendrothele</taxon>
    </lineage>
</organism>
<keyword evidence="2" id="KW-1185">Reference proteome</keyword>
<accession>A0A4S8KQG6</accession>
<dbReference type="Proteomes" id="UP000297245">
    <property type="component" value="Unassembled WGS sequence"/>
</dbReference>
<feature type="non-terminal residue" evidence="1">
    <location>
        <position position="1"/>
    </location>
</feature>